<gene>
    <name evidence="2" type="ORF">V0288_24960</name>
</gene>
<keyword evidence="3" id="KW-1185">Reference proteome</keyword>
<evidence type="ECO:0000256" key="1">
    <source>
        <dbReference type="SAM" id="MobiDB-lite"/>
    </source>
</evidence>
<accession>A0AAW9QRH6</accession>
<dbReference type="RefSeq" id="WP_332867874.1">
    <property type="nucleotide sequence ID" value="NZ_JBAFSM010000100.1"/>
</dbReference>
<dbReference type="EMBL" id="JBAFSM010000100">
    <property type="protein sequence ID" value="MEG3440402.1"/>
    <property type="molecule type" value="Genomic_DNA"/>
</dbReference>
<feature type="region of interest" description="Disordered" evidence="1">
    <location>
        <begin position="30"/>
        <end position="62"/>
    </location>
</feature>
<sequence>MTFLSLHKKHYPWTIFQEALSPSVESFAPRSLQGVSGSVGRRYYTDNPDTNEEAPPSSPLEK</sequence>
<organism evidence="2 3">
    <name type="scientific">Pannus brasiliensis CCIBt3594</name>
    <dbReference type="NCBI Taxonomy" id="1427578"/>
    <lineage>
        <taxon>Bacteria</taxon>
        <taxon>Bacillati</taxon>
        <taxon>Cyanobacteriota</taxon>
        <taxon>Cyanophyceae</taxon>
        <taxon>Oscillatoriophycideae</taxon>
        <taxon>Chroococcales</taxon>
        <taxon>Microcystaceae</taxon>
        <taxon>Pannus</taxon>
    </lineage>
</organism>
<dbReference type="Proteomes" id="UP001328733">
    <property type="component" value="Unassembled WGS sequence"/>
</dbReference>
<name>A0AAW9QRH6_9CHRO</name>
<reference evidence="2 3" key="1">
    <citation type="submission" date="2024-01" db="EMBL/GenBank/DDBJ databases">
        <title>Genomic insights into the taxonomy and metabolism of the cyanobacterium Pannus brasiliensis CCIBt3594.</title>
        <authorList>
            <person name="Machado M."/>
            <person name="Botero N.B."/>
            <person name="Andreote A.P.D."/>
            <person name="Feitosa A.M.T."/>
            <person name="Popin R."/>
            <person name="Sivonen K."/>
            <person name="Fiore M.F."/>
        </authorList>
    </citation>
    <scope>NUCLEOTIDE SEQUENCE [LARGE SCALE GENOMIC DNA]</scope>
    <source>
        <strain evidence="2 3">CCIBt3594</strain>
    </source>
</reference>
<proteinExistence type="predicted"/>
<evidence type="ECO:0000313" key="3">
    <source>
        <dbReference type="Proteomes" id="UP001328733"/>
    </source>
</evidence>
<dbReference type="AlphaFoldDB" id="A0AAW9QRH6"/>
<protein>
    <submittedName>
        <fullName evidence="2">Uncharacterized protein</fullName>
    </submittedName>
</protein>
<evidence type="ECO:0000313" key="2">
    <source>
        <dbReference type="EMBL" id="MEG3440402.1"/>
    </source>
</evidence>
<comment type="caution">
    <text evidence="2">The sequence shown here is derived from an EMBL/GenBank/DDBJ whole genome shotgun (WGS) entry which is preliminary data.</text>
</comment>